<dbReference type="STRING" id="187304.B0E33_13660"/>
<keyword evidence="6" id="KW-1185">Reference proteome</keyword>
<name>A0A0M6Y9T7_9HYPH</name>
<protein>
    <submittedName>
        <fullName evidence="5">6-phosphogluconate phosphatase</fullName>
        <ecNumber evidence="5">3.1.3.-</ecNumber>
    </submittedName>
</protein>
<evidence type="ECO:0000256" key="2">
    <source>
        <dbReference type="ARBA" id="ARBA00006171"/>
    </source>
</evidence>
<dbReference type="AlphaFoldDB" id="A0A0M6Y9T7"/>
<keyword evidence="5" id="KW-0378">Hydrolase</keyword>
<comment type="similarity">
    <text evidence="2">Belongs to the HAD-like hydrolase superfamily. CbbY/CbbZ/Gph/YieH family.</text>
</comment>
<gene>
    <name evidence="5" type="primary">yieH_2</name>
    <name evidence="5" type="ORF">LAL4801_04646</name>
</gene>
<evidence type="ECO:0000256" key="3">
    <source>
        <dbReference type="ARBA" id="ARBA00022723"/>
    </source>
</evidence>
<dbReference type="PANTHER" id="PTHR46193:SF10">
    <property type="entry name" value="6-PHOSPHOGLUCONATE PHOSPHATASE"/>
    <property type="match status" value="1"/>
</dbReference>
<dbReference type="PANTHER" id="PTHR46193">
    <property type="entry name" value="6-PHOSPHOGLUCONATE PHOSPHATASE"/>
    <property type="match status" value="1"/>
</dbReference>
<sequence length="227" mass="24483">MAFEAILFDCDGVLVDSEIIYVDVEREHLARIGLKYELHEYMDRFQGLGSTDFWAALDADYQTLGKGPLPETFGPDLDAATQARIDRELAEIKGIKQLLAAHDGPRAVASSSRLHRLTHKLQHTGLFPYFEPHIYSGEQVTNGKPAPDLFLFAADKLGVDPKAALVVEDSVNGVKAGLAAGMTVWGFVGGGHCHDGHAEQLLAAGAHRVVDSHDNLAALLISESTAA</sequence>
<dbReference type="SFLD" id="SFLDG01129">
    <property type="entry name" value="C1.5:_HAD__Beta-PGM__Phosphata"/>
    <property type="match status" value="1"/>
</dbReference>
<dbReference type="InterPro" id="IPR036412">
    <property type="entry name" value="HAD-like_sf"/>
</dbReference>
<accession>A0A0M6Y9T7</accession>
<dbReference type="Pfam" id="PF00702">
    <property type="entry name" value="Hydrolase"/>
    <property type="match status" value="1"/>
</dbReference>
<proteinExistence type="inferred from homology"/>
<evidence type="ECO:0000256" key="1">
    <source>
        <dbReference type="ARBA" id="ARBA00001946"/>
    </source>
</evidence>
<dbReference type="InterPro" id="IPR051600">
    <property type="entry name" value="Beta-PGM-like"/>
</dbReference>
<organism evidence="5 6">
    <name type="scientific">Roseibium aggregatum</name>
    <dbReference type="NCBI Taxonomy" id="187304"/>
    <lineage>
        <taxon>Bacteria</taxon>
        <taxon>Pseudomonadati</taxon>
        <taxon>Pseudomonadota</taxon>
        <taxon>Alphaproteobacteria</taxon>
        <taxon>Hyphomicrobiales</taxon>
        <taxon>Stappiaceae</taxon>
        <taxon>Roseibium</taxon>
    </lineage>
</organism>
<dbReference type="SFLD" id="SFLDG01135">
    <property type="entry name" value="C1.5.6:_HAD__Beta-PGM__Phospha"/>
    <property type="match status" value="1"/>
</dbReference>
<dbReference type="GO" id="GO:0016787">
    <property type="term" value="F:hydrolase activity"/>
    <property type="evidence" value="ECO:0007669"/>
    <property type="project" value="UniProtKB-KW"/>
</dbReference>
<dbReference type="Proteomes" id="UP000048926">
    <property type="component" value="Unassembled WGS sequence"/>
</dbReference>
<dbReference type="InterPro" id="IPR023198">
    <property type="entry name" value="PGP-like_dom2"/>
</dbReference>
<comment type="cofactor">
    <cofactor evidence="1">
        <name>Mg(2+)</name>
        <dbReference type="ChEBI" id="CHEBI:18420"/>
    </cofactor>
</comment>
<dbReference type="NCBIfam" id="TIGR01509">
    <property type="entry name" value="HAD-SF-IA-v3"/>
    <property type="match status" value="1"/>
</dbReference>
<dbReference type="SFLD" id="SFLDS00003">
    <property type="entry name" value="Haloacid_Dehalogenase"/>
    <property type="match status" value="1"/>
</dbReference>
<dbReference type="Gene3D" id="1.10.150.240">
    <property type="entry name" value="Putative phosphatase, domain 2"/>
    <property type="match status" value="1"/>
</dbReference>
<evidence type="ECO:0000313" key="5">
    <source>
        <dbReference type="EMBL" id="CTQ46189.1"/>
    </source>
</evidence>
<dbReference type="CDD" id="cd07526">
    <property type="entry name" value="HAD_BPGM_like"/>
    <property type="match status" value="1"/>
</dbReference>
<dbReference type="GO" id="GO:0046872">
    <property type="term" value="F:metal ion binding"/>
    <property type="evidence" value="ECO:0007669"/>
    <property type="project" value="UniProtKB-KW"/>
</dbReference>
<dbReference type="OrthoDB" id="9797743at2"/>
<dbReference type="RefSeq" id="WP_055659927.1">
    <property type="nucleotide sequence ID" value="NZ_CP045622.1"/>
</dbReference>
<reference evidence="6" key="1">
    <citation type="submission" date="2015-07" db="EMBL/GenBank/DDBJ databases">
        <authorList>
            <person name="Rodrigo-Torres Lidia"/>
            <person name="Arahal R.David."/>
        </authorList>
    </citation>
    <scope>NUCLEOTIDE SEQUENCE [LARGE SCALE GENOMIC DNA]</scope>
    <source>
        <strain evidence="6">CECT 4801</strain>
    </source>
</reference>
<keyword evidence="4" id="KW-0460">Magnesium</keyword>
<dbReference type="EMBL" id="CXST01000003">
    <property type="protein sequence ID" value="CTQ46189.1"/>
    <property type="molecule type" value="Genomic_DNA"/>
</dbReference>
<dbReference type="EC" id="3.1.3.-" evidence="5"/>
<dbReference type="Gene3D" id="3.40.50.1000">
    <property type="entry name" value="HAD superfamily/HAD-like"/>
    <property type="match status" value="1"/>
</dbReference>
<dbReference type="SUPFAM" id="SSF56784">
    <property type="entry name" value="HAD-like"/>
    <property type="match status" value="1"/>
</dbReference>
<evidence type="ECO:0000256" key="4">
    <source>
        <dbReference type="ARBA" id="ARBA00022842"/>
    </source>
</evidence>
<dbReference type="InterPro" id="IPR023214">
    <property type="entry name" value="HAD_sf"/>
</dbReference>
<dbReference type="InterPro" id="IPR006439">
    <property type="entry name" value="HAD-SF_hydro_IA"/>
</dbReference>
<evidence type="ECO:0000313" key="6">
    <source>
        <dbReference type="Proteomes" id="UP000048926"/>
    </source>
</evidence>
<keyword evidence="3" id="KW-0479">Metal-binding</keyword>